<evidence type="ECO:0000313" key="2">
    <source>
        <dbReference type="Proteomes" id="UP000276133"/>
    </source>
</evidence>
<organism evidence="1 2">
    <name type="scientific">Brachionus plicatilis</name>
    <name type="common">Marine rotifer</name>
    <name type="synonym">Brachionus muelleri</name>
    <dbReference type="NCBI Taxonomy" id="10195"/>
    <lineage>
        <taxon>Eukaryota</taxon>
        <taxon>Metazoa</taxon>
        <taxon>Spiralia</taxon>
        <taxon>Gnathifera</taxon>
        <taxon>Rotifera</taxon>
        <taxon>Eurotatoria</taxon>
        <taxon>Monogononta</taxon>
        <taxon>Pseudotrocha</taxon>
        <taxon>Ploima</taxon>
        <taxon>Brachionidae</taxon>
        <taxon>Brachionus</taxon>
    </lineage>
</organism>
<dbReference type="GO" id="GO:0016757">
    <property type="term" value="F:glycosyltransferase activity"/>
    <property type="evidence" value="ECO:0007669"/>
    <property type="project" value="InterPro"/>
</dbReference>
<protein>
    <submittedName>
        <fullName evidence="1">Uncharacterized protein</fullName>
    </submittedName>
</protein>
<comment type="caution">
    <text evidence="1">The sequence shown here is derived from an EMBL/GenBank/DDBJ whole genome shotgun (WGS) entry which is preliminary data.</text>
</comment>
<dbReference type="OrthoDB" id="2016523at2759"/>
<accession>A0A3M7SQL0</accession>
<dbReference type="GO" id="GO:0006506">
    <property type="term" value="P:GPI anchor biosynthetic process"/>
    <property type="evidence" value="ECO:0007669"/>
    <property type="project" value="InterPro"/>
</dbReference>
<dbReference type="InterPro" id="IPR029675">
    <property type="entry name" value="PGAP4"/>
</dbReference>
<dbReference type="Proteomes" id="UP000276133">
    <property type="component" value="Unassembled WGS sequence"/>
</dbReference>
<evidence type="ECO:0000313" key="1">
    <source>
        <dbReference type="EMBL" id="RNA38114.1"/>
    </source>
</evidence>
<gene>
    <name evidence="1" type="ORF">BpHYR1_041500</name>
</gene>
<keyword evidence="2" id="KW-1185">Reference proteome</keyword>
<dbReference type="EMBL" id="REGN01000917">
    <property type="protein sequence ID" value="RNA38114.1"/>
    <property type="molecule type" value="Genomic_DNA"/>
</dbReference>
<name>A0A3M7SQL0_BRAPC</name>
<proteinExistence type="predicted"/>
<sequence length="177" mass="21003">MKYFINQKCKYSLFVEDDALFGLRWFEILEKEIGNIQNSSKWLMIKLFTGIVFINNDWMQLNTVAFGSGLRVQRTGFGSVAVVYPIQHLVPLSQYLEHTVLNYVNQKSRFVEPKDILMEIYRREKGLDEMVLEPSLVQHTGFYSSLEQKNSTYKNFHKMFKSLTFADDFRKIEFNWK</sequence>
<dbReference type="PANTHER" id="PTHR31410">
    <property type="entry name" value="TRANSMEMBRANE PROTEIN 246"/>
    <property type="match status" value="1"/>
</dbReference>
<dbReference type="PANTHER" id="PTHR31410:SF1">
    <property type="entry name" value="POST-GPI ATTACHMENT TO PROTEINS FACTOR 4"/>
    <property type="match status" value="1"/>
</dbReference>
<reference evidence="1 2" key="1">
    <citation type="journal article" date="2018" name="Sci. Rep.">
        <title>Genomic signatures of local adaptation to the degree of environmental predictability in rotifers.</title>
        <authorList>
            <person name="Franch-Gras L."/>
            <person name="Hahn C."/>
            <person name="Garcia-Roger E.M."/>
            <person name="Carmona M.J."/>
            <person name="Serra M."/>
            <person name="Gomez A."/>
        </authorList>
    </citation>
    <scope>NUCLEOTIDE SEQUENCE [LARGE SCALE GENOMIC DNA]</scope>
    <source>
        <strain evidence="1">HYR1</strain>
    </source>
</reference>
<dbReference type="GO" id="GO:0000139">
    <property type="term" value="C:Golgi membrane"/>
    <property type="evidence" value="ECO:0007669"/>
    <property type="project" value="InterPro"/>
</dbReference>
<dbReference type="AlphaFoldDB" id="A0A3M7SQL0"/>